<dbReference type="GO" id="GO:0005789">
    <property type="term" value="C:endoplasmic reticulum membrane"/>
    <property type="evidence" value="ECO:0007669"/>
    <property type="project" value="UniProtKB-SubCell"/>
</dbReference>
<dbReference type="EC" id="2.3.1.-" evidence="14"/>
<comment type="pathway">
    <text evidence="3">Lipid metabolism.</text>
</comment>
<protein>
    <recommendedName>
        <fullName evidence="14">Acyltransferase</fullName>
        <ecNumber evidence="14">2.3.1.-</ecNumber>
    </recommendedName>
</protein>
<feature type="transmembrane region" description="Helical" evidence="14">
    <location>
        <begin position="12"/>
        <end position="38"/>
    </location>
</feature>
<keyword evidence="8" id="KW-0319">Glycerol metabolism</keyword>
<keyword evidence="5" id="KW-0444">Lipid biosynthesis</keyword>
<keyword evidence="10 14" id="KW-1133">Transmembrane helix</keyword>
<reference evidence="15" key="1">
    <citation type="submission" date="2013-12" db="EMBL/GenBank/DDBJ databases">
        <title>The Genome Sequence of Aphanomyces invadans NJM9701.</title>
        <authorList>
            <consortium name="The Broad Institute Genomics Platform"/>
            <person name="Russ C."/>
            <person name="Tyler B."/>
            <person name="van West P."/>
            <person name="Dieguez-Uribeondo J."/>
            <person name="Young S.K."/>
            <person name="Zeng Q."/>
            <person name="Gargeya S."/>
            <person name="Fitzgerald M."/>
            <person name="Abouelleil A."/>
            <person name="Alvarado L."/>
            <person name="Chapman S.B."/>
            <person name="Gainer-Dewar J."/>
            <person name="Goldberg J."/>
            <person name="Griggs A."/>
            <person name="Gujja S."/>
            <person name="Hansen M."/>
            <person name="Howarth C."/>
            <person name="Imamovic A."/>
            <person name="Ireland A."/>
            <person name="Larimer J."/>
            <person name="McCowan C."/>
            <person name="Murphy C."/>
            <person name="Pearson M."/>
            <person name="Poon T.W."/>
            <person name="Priest M."/>
            <person name="Roberts A."/>
            <person name="Saif S."/>
            <person name="Shea T."/>
            <person name="Sykes S."/>
            <person name="Wortman J."/>
            <person name="Nusbaum C."/>
            <person name="Birren B."/>
        </authorList>
    </citation>
    <scope>NUCLEOTIDE SEQUENCE [LARGE SCALE GENOMIC DNA]</scope>
    <source>
        <strain evidence="15">NJM9701</strain>
    </source>
</reference>
<dbReference type="PANTHER" id="PTHR12317:SF0">
    <property type="entry name" value="ACYLTRANSFERASE"/>
    <property type="match status" value="1"/>
</dbReference>
<keyword evidence="12 14" id="KW-0472">Membrane</keyword>
<evidence type="ECO:0000256" key="12">
    <source>
        <dbReference type="ARBA" id="ARBA00023136"/>
    </source>
</evidence>
<evidence type="ECO:0000256" key="7">
    <source>
        <dbReference type="ARBA" id="ARBA00022692"/>
    </source>
</evidence>
<organism evidence="15">
    <name type="scientific">Aphanomyces invadans</name>
    <dbReference type="NCBI Taxonomy" id="157072"/>
    <lineage>
        <taxon>Eukaryota</taxon>
        <taxon>Sar</taxon>
        <taxon>Stramenopiles</taxon>
        <taxon>Oomycota</taxon>
        <taxon>Saprolegniomycetes</taxon>
        <taxon>Saprolegniales</taxon>
        <taxon>Verrucalvaceae</taxon>
        <taxon>Aphanomyces</taxon>
    </lineage>
</organism>
<dbReference type="GO" id="GO:0004144">
    <property type="term" value="F:diacylglycerol O-acyltransferase activity"/>
    <property type="evidence" value="ECO:0007669"/>
    <property type="project" value="TreeGrafter"/>
</dbReference>
<evidence type="ECO:0000256" key="2">
    <source>
        <dbReference type="ARBA" id="ARBA00004771"/>
    </source>
</evidence>
<dbReference type="OrthoDB" id="264532at2759"/>
<comment type="subcellular location">
    <subcellularLocation>
        <location evidence="1 14">Endoplasmic reticulum membrane</location>
        <topology evidence="1 14">Multi-pass membrane protein</topology>
    </subcellularLocation>
</comment>
<keyword evidence="13" id="KW-0012">Acyltransferase</keyword>
<name>A0A024UVZ4_9STRA</name>
<dbReference type="STRING" id="157072.A0A024UVZ4"/>
<feature type="transmembrane region" description="Helical" evidence="14">
    <location>
        <begin position="137"/>
        <end position="156"/>
    </location>
</feature>
<keyword evidence="11" id="KW-0443">Lipid metabolism</keyword>
<dbReference type="EMBL" id="KI913952">
    <property type="protein sequence ID" value="ETW10504.1"/>
    <property type="molecule type" value="Genomic_DNA"/>
</dbReference>
<comment type="similarity">
    <text evidence="4 14">Belongs to the diacylglycerol acyltransferase family.</text>
</comment>
<dbReference type="GO" id="GO:0019432">
    <property type="term" value="P:triglyceride biosynthetic process"/>
    <property type="evidence" value="ECO:0007669"/>
    <property type="project" value="TreeGrafter"/>
</dbReference>
<feature type="transmembrane region" description="Helical" evidence="14">
    <location>
        <begin position="50"/>
        <end position="68"/>
    </location>
</feature>
<evidence type="ECO:0000256" key="13">
    <source>
        <dbReference type="ARBA" id="ARBA00023315"/>
    </source>
</evidence>
<proteinExistence type="inferred from homology"/>
<evidence type="ECO:0000256" key="3">
    <source>
        <dbReference type="ARBA" id="ARBA00005189"/>
    </source>
</evidence>
<dbReference type="RefSeq" id="XP_008861915.1">
    <property type="nucleotide sequence ID" value="XM_008863693.1"/>
</dbReference>
<evidence type="ECO:0000256" key="8">
    <source>
        <dbReference type="ARBA" id="ARBA00022798"/>
    </source>
</evidence>
<dbReference type="GeneID" id="20077844"/>
<evidence type="ECO:0000256" key="5">
    <source>
        <dbReference type="ARBA" id="ARBA00022516"/>
    </source>
</evidence>
<evidence type="ECO:0000256" key="14">
    <source>
        <dbReference type="RuleBase" id="RU367023"/>
    </source>
</evidence>
<dbReference type="PANTHER" id="PTHR12317">
    <property type="entry name" value="DIACYLGLYCEROL O-ACYLTRANSFERASE"/>
    <property type="match status" value="1"/>
</dbReference>
<keyword evidence="7 14" id="KW-0812">Transmembrane</keyword>
<dbReference type="VEuPathDB" id="FungiDB:H310_00794"/>
<evidence type="ECO:0000256" key="1">
    <source>
        <dbReference type="ARBA" id="ARBA00004477"/>
    </source>
</evidence>
<evidence type="ECO:0000256" key="10">
    <source>
        <dbReference type="ARBA" id="ARBA00022989"/>
    </source>
</evidence>
<accession>A0A024UVZ4</accession>
<evidence type="ECO:0000256" key="6">
    <source>
        <dbReference type="ARBA" id="ARBA00022679"/>
    </source>
</evidence>
<gene>
    <name evidence="15" type="ORF">H310_00794</name>
</gene>
<dbReference type="Pfam" id="PF03982">
    <property type="entry name" value="DAGAT"/>
    <property type="match status" value="1"/>
</dbReference>
<evidence type="ECO:0000256" key="9">
    <source>
        <dbReference type="ARBA" id="ARBA00022824"/>
    </source>
</evidence>
<keyword evidence="9 14" id="KW-0256">Endoplasmic reticulum</keyword>
<keyword evidence="6 14" id="KW-0808">Transferase</keyword>
<evidence type="ECO:0000256" key="4">
    <source>
        <dbReference type="ARBA" id="ARBA00005420"/>
    </source>
</evidence>
<dbReference type="AlphaFoldDB" id="A0A024UVZ4"/>
<dbReference type="InterPro" id="IPR007130">
    <property type="entry name" value="DAGAT"/>
</dbReference>
<dbReference type="GO" id="GO:0006071">
    <property type="term" value="P:glycerol metabolic process"/>
    <property type="evidence" value="ECO:0007669"/>
    <property type="project" value="UniProtKB-KW"/>
</dbReference>
<comment type="pathway">
    <text evidence="2">Glycerolipid metabolism; triacylglycerol biosynthesis.</text>
</comment>
<evidence type="ECO:0000313" key="15">
    <source>
        <dbReference type="EMBL" id="ETW10504.1"/>
    </source>
</evidence>
<evidence type="ECO:0000256" key="11">
    <source>
        <dbReference type="ARBA" id="ARBA00023098"/>
    </source>
</evidence>
<dbReference type="eggNOG" id="KOG0831">
    <property type="taxonomic scope" value="Eukaryota"/>
</dbReference>
<sequence length="320" mass="36450">MVAEAKREQSRWRATVGLFIFYAAWLGSIGLFMATLAAMATYPSSRMPLVLFYSVYGGALYLLPWGTWPRFCDRVRWFSEDSVPYFQDQKLVFDDGVTPCPAKSKTLLSYHPHGILVCGWTVHGAANAAWKDSAVRWLATDVLFVLPIIAQILYWAGGGPASRSSFEKLARDSTNIALLPGGFEEASLFTYNRHRVFLKNRKGFIKLALQYGYKVHPVYTFGEESTFWTMPHLASLRLWLNQYKIPTVLFWGRWWCPFMPHATAKIITVVGKPVQLPLLEKPTKEDVAKYHAMYVASLQHLFDKFKAQYATDPNAILEIC</sequence>